<dbReference type="Gene3D" id="3.40.50.2000">
    <property type="entry name" value="Glycogen Phosphorylase B"/>
    <property type="match status" value="1"/>
</dbReference>
<evidence type="ECO:0000256" key="4">
    <source>
        <dbReference type="ARBA" id="ARBA00012614"/>
    </source>
</evidence>
<evidence type="ECO:0000259" key="13">
    <source>
        <dbReference type="Pfam" id="PF04101"/>
    </source>
</evidence>
<evidence type="ECO:0000313" key="15">
    <source>
        <dbReference type="Proteomes" id="UP000662931"/>
    </source>
</evidence>
<dbReference type="Proteomes" id="UP000662931">
    <property type="component" value="Chromosome 4"/>
</dbReference>
<evidence type="ECO:0000256" key="11">
    <source>
        <dbReference type="ARBA" id="ARBA00048184"/>
    </source>
</evidence>
<keyword evidence="6 12" id="KW-0328">Glycosyltransferase</keyword>
<sequence>MAKQALVTTGATVTFSKLIEFSLATEYVAELMDLGYTDYVVQYGKSEGAKQLVVGLLEKIKRKFELGSNRELQEEENGQLNLTVIHESNKLHIRCIRYDKDIASKYTAESNLVISHAGTGSILDSVRLGKKLIVLINDSLKDNHQLEIAQAFEELNVLKVAKGNLKEFVQLTKKMENCQFEKLAQPKGWILEEVLHSIWNQGQDNHRLSK</sequence>
<gene>
    <name evidence="12" type="primary">ALG13</name>
    <name evidence="14" type="ORF">FOA43_003291</name>
</gene>
<dbReference type="PANTHER" id="PTHR12867">
    <property type="entry name" value="GLYCOSYL TRANSFERASE-RELATED"/>
    <property type="match status" value="1"/>
</dbReference>
<dbReference type="InterPro" id="IPR039042">
    <property type="entry name" value="Alg13-like"/>
</dbReference>
<dbReference type="GO" id="GO:0004577">
    <property type="term" value="F:N-acetylglucosaminyldiphosphodolichol N-acetylglucosaminyltransferase activity"/>
    <property type="evidence" value="ECO:0007669"/>
    <property type="project" value="UniProtKB-EC"/>
</dbReference>
<evidence type="ECO:0000256" key="2">
    <source>
        <dbReference type="ARBA" id="ARBA00006962"/>
    </source>
</evidence>
<dbReference type="SUPFAM" id="SSF53756">
    <property type="entry name" value="UDP-Glycosyltransferase/glycogen phosphorylase"/>
    <property type="match status" value="1"/>
</dbReference>
<evidence type="ECO:0000256" key="10">
    <source>
        <dbReference type="ARBA" id="ARBA00032061"/>
    </source>
</evidence>
<dbReference type="AlphaFoldDB" id="A0A875S6G6"/>
<evidence type="ECO:0000256" key="6">
    <source>
        <dbReference type="ARBA" id="ARBA00022676"/>
    </source>
</evidence>
<reference evidence="14" key="1">
    <citation type="submission" date="2020-10" db="EMBL/GenBank/DDBJ databases">
        <authorList>
            <person name="Roach M.J.R."/>
        </authorList>
    </citation>
    <scope>NUCLEOTIDE SEQUENCE</scope>
    <source>
        <strain evidence="14">CBS 1945</strain>
    </source>
</reference>
<keyword evidence="7 12" id="KW-0808">Transferase</keyword>
<dbReference type="OrthoDB" id="20273at2759"/>
<evidence type="ECO:0000256" key="7">
    <source>
        <dbReference type="ARBA" id="ARBA00022679"/>
    </source>
</evidence>
<protein>
    <recommendedName>
        <fullName evidence="5 12">UDP-N-acetylglucosamine transferase subunit ALG13</fullName>
        <ecNumber evidence="4 12">2.4.1.141</ecNumber>
    </recommendedName>
    <alternativeName>
        <fullName evidence="10 12">Asparagine-linked glycosylation protein 13</fullName>
    </alternativeName>
</protein>
<comment type="subunit">
    <text evidence="3 12">Heterodimer with ALG14 to form a functional enzyme.</text>
</comment>
<dbReference type="GO" id="GO:0005783">
    <property type="term" value="C:endoplasmic reticulum"/>
    <property type="evidence" value="ECO:0007669"/>
    <property type="project" value="UniProtKB-SubCell"/>
</dbReference>
<dbReference type="PANTHER" id="PTHR12867:SF6">
    <property type="entry name" value="N-ACETYLGLUCOSAMINYLDIPHOSPHODOLICHOL N-ACETYLGLUCOSAMINYLTRANSFERASE"/>
    <property type="match status" value="1"/>
</dbReference>
<organism evidence="14 15">
    <name type="scientific">Eeniella nana</name>
    <name type="common">Yeast</name>
    <name type="synonym">Brettanomyces nanus</name>
    <dbReference type="NCBI Taxonomy" id="13502"/>
    <lineage>
        <taxon>Eukaryota</taxon>
        <taxon>Fungi</taxon>
        <taxon>Dikarya</taxon>
        <taxon>Ascomycota</taxon>
        <taxon>Saccharomycotina</taxon>
        <taxon>Pichiomycetes</taxon>
        <taxon>Pichiales</taxon>
        <taxon>Pichiaceae</taxon>
        <taxon>Brettanomyces</taxon>
    </lineage>
</organism>
<evidence type="ECO:0000256" key="12">
    <source>
        <dbReference type="RuleBase" id="RU362128"/>
    </source>
</evidence>
<evidence type="ECO:0000256" key="9">
    <source>
        <dbReference type="ARBA" id="ARBA00024804"/>
    </source>
</evidence>
<name>A0A875S6G6_EENNA</name>
<keyword evidence="15" id="KW-1185">Reference proteome</keyword>
<dbReference type="Pfam" id="PF04101">
    <property type="entry name" value="Glyco_tran_28_C"/>
    <property type="match status" value="1"/>
</dbReference>
<evidence type="ECO:0000256" key="1">
    <source>
        <dbReference type="ARBA" id="ARBA00004240"/>
    </source>
</evidence>
<evidence type="ECO:0000256" key="3">
    <source>
        <dbReference type="ARBA" id="ARBA00011198"/>
    </source>
</evidence>
<proteinExistence type="inferred from homology"/>
<evidence type="ECO:0000256" key="5">
    <source>
        <dbReference type="ARBA" id="ARBA00017468"/>
    </source>
</evidence>
<comment type="subcellular location">
    <subcellularLocation>
        <location evidence="1 12">Endoplasmic reticulum</location>
    </subcellularLocation>
</comment>
<evidence type="ECO:0000313" key="14">
    <source>
        <dbReference type="EMBL" id="QPG75905.1"/>
    </source>
</evidence>
<comment type="catalytic activity">
    <reaction evidence="11">
        <text>an N-acetyl-alpha-D-glucosaminyl-diphospho-di-trans,poly-cis-dolichol + UDP-N-acetyl-alpha-D-glucosamine = an N,N'-diacetylchitobiosyl-diphospho-di-trans,poly-cis-dolichol + UDP + H(+)</text>
        <dbReference type="Rhea" id="RHEA:23380"/>
        <dbReference type="Rhea" id="RHEA-COMP:19507"/>
        <dbReference type="Rhea" id="RHEA-COMP:19510"/>
        <dbReference type="ChEBI" id="CHEBI:15378"/>
        <dbReference type="ChEBI" id="CHEBI:57269"/>
        <dbReference type="ChEBI" id="CHEBI:57705"/>
        <dbReference type="ChEBI" id="CHEBI:58223"/>
        <dbReference type="ChEBI" id="CHEBI:58427"/>
        <dbReference type="EC" id="2.4.1.141"/>
    </reaction>
</comment>
<comment type="similarity">
    <text evidence="2 12">Belongs to the glycosyltransferase 28 family.</text>
</comment>
<feature type="domain" description="Glycosyl transferase family 28 C-terminal" evidence="13">
    <location>
        <begin position="72"/>
        <end position="182"/>
    </location>
</feature>
<dbReference type="GO" id="GO:0006488">
    <property type="term" value="P:dolichol-linked oligosaccharide biosynthetic process"/>
    <property type="evidence" value="ECO:0007669"/>
    <property type="project" value="InterPro"/>
</dbReference>
<evidence type="ECO:0000256" key="8">
    <source>
        <dbReference type="ARBA" id="ARBA00022824"/>
    </source>
</evidence>
<keyword evidence="8 12" id="KW-0256">Endoplasmic reticulum</keyword>
<dbReference type="EC" id="2.4.1.141" evidence="4 12"/>
<dbReference type="InterPro" id="IPR007235">
    <property type="entry name" value="Glyco_trans_28_C"/>
</dbReference>
<accession>A0A875S6G6</accession>
<dbReference type="EMBL" id="CP064815">
    <property type="protein sequence ID" value="QPG75905.1"/>
    <property type="molecule type" value="Genomic_DNA"/>
</dbReference>
<comment type="function">
    <text evidence="9 12">Involved in protein N-glycosylation. Essential for the second step of the dolichol-linked oligosaccharide pathway.</text>
</comment>